<comment type="catalytic activity">
    <reaction evidence="1">
        <text>ATP + protein L-histidine = ADP + protein N-phospho-L-histidine.</text>
        <dbReference type="EC" id="2.7.13.3"/>
    </reaction>
</comment>
<dbReference type="PRINTS" id="PR00344">
    <property type="entry name" value="BCTRLSENSOR"/>
</dbReference>
<dbReference type="PANTHER" id="PTHR43065:SF42">
    <property type="entry name" value="TWO-COMPONENT SENSOR PPRA"/>
    <property type="match status" value="1"/>
</dbReference>
<keyword evidence="3" id="KW-0597">Phosphoprotein</keyword>
<sequence>MTAPMPKNESLTDQVSLPEQLPDAVGESVWIEVIQRMDTIYADLVHHQVELEEKNTALEQTYRQLQQTHEELKNTQQQLVQAEKMASLGRLVAGVAHELNNPISFILGNTHALAGYNRRLQTFFSGLEKLADPRVEELRRHSRIDRLLNDLDPLVEGSMEGAQRVGDIVDSLLRFTNPQPRQIAQFDICRLAHTATQWVLRAARNKPAVHFDMPESLNFYGYEGPVHQILVNLVHNAVDASENVDAPALWLTLQRQPQQLLISVRDNGAGIDPEHLNTIFDPFFTTKQSGKGTGLGLYISYLLATEQCGGQLRADNHIDGGAVFELTLPLNQQPLNQQPLNQQSLNRQGGECDRQQ</sequence>
<dbReference type="InterPro" id="IPR036097">
    <property type="entry name" value="HisK_dim/P_sf"/>
</dbReference>
<dbReference type="GO" id="GO:0000155">
    <property type="term" value="F:phosphorelay sensor kinase activity"/>
    <property type="evidence" value="ECO:0007669"/>
    <property type="project" value="InterPro"/>
</dbReference>
<organism evidence="7 8">
    <name type="scientific">Exilibacterium tricleocarpae</name>
    <dbReference type="NCBI Taxonomy" id="2591008"/>
    <lineage>
        <taxon>Bacteria</taxon>
        <taxon>Pseudomonadati</taxon>
        <taxon>Pseudomonadota</taxon>
        <taxon>Gammaproteobacteria</taxon>
        <taxon>Cellvibrionales</taxon>
        <taxon>Cellvibrionaceae</taxon>
        <taxon>Exilibacterium</taxon>
    </lineage>
</organism>
<keyword evidence="4" id="KW-0175">Coiled coil</keyword>
<dbReference type="Pfam" id="PF00512">
    <property type="entry name" value="HisKA"/>
    <property type="match status" value="1"/>
</dbReference>
<dbReference type="SMART" id="SM00387">
    <property type="entry name" value="HATPase_c"/>
    <property type="match status" value="1"/>
</dbReference>
<feature type="domain" description="Histidine kinase" evidence="6">
    <location>
        <begin position="94"/>
        <end position="332"/>
    </location>
</feature>
<dbReference type="SMART" id="SM00388">
    <property type="entry name" value="HisKA"/>
    <property type="match status" value="1"/>
</dbReference>
<dbReference type="CDD" id="cd00082">
    <property type="entry name" value="HisKA"/>
    <property type="match status" value="1"/>
</dbReference>
<feature type="coiled-coil region" evidence="4">
    <location>
        <begin position="48"/>
        <end position="85"/>
    </location>
</feature>
<evidence type="ECO:0000313" key="8">
    <source>
        <dbReference type="Proteomes" id="UP000319732"/>
    </source>
</evidence>
<dbReference type="EMBL" id="VHSG01000015">
    <property type="protein sequence ID" value="TQV76085.1"/>
    <property type="molecule type" value="Genomic_DNA"/>
</dbReference>
<dbReference type="RefSeq" id="WP_142905184.1">
    <property type="nucleotide sequence ID" value="NZ_ML660095.1"/>
</dbReference>
<dbReference type="SUPFAM" id="SSF55874">
    <property type="entry name" value="ATPase domain of HSP90 chaperone/DNA topoisomerase II/histidine kinase"/>
    <property type="match status" value="1"/>
</dbReference>
<dbReference type="Proteomes" id="UP000319732">
    <property type="component" value="Unassembled WGS sequence"/>
</dbReference>
<reference evidence="7 8" key="1">
    <citation type="submission" date="2019-06" db="EMBL/GenBank/DDBJ databases">
        <title>Whole genome sequence for Cellvibrionaceae sp. R142.</title>
        <authorList>
            <person name="Wang G."/>
        </authorList>
    </citation>
    <scope>NUCLEOTIDE SEQUENCE [LARGE SCALE GENOMIC DNA]</scope>
    <source>
        <strain evidence="7 8">R142</strain>
    </source>
</reference>
<dbReference type="PROSITE" id="PS50109">
    <property type="entry name" value="HIS_KIN"/>
    <property type="match status" value="1"/>
</dbReference>
<dbReference type="EC" id="2.7.13.3" evidence="2"/>
<accession>A0A545TFV3</accession>
<dbReference type="InterPro" id="IPR036890">
    <property type="entry name" value="HATPase_C_sf"/>
</dbReference>
<evidence type="ECO:0000256" key="4">
    <source>
        <dbReference type="SAM" id="Coils"/>
    </source>
</evidence>
<name>A0A545TFV3_9GAMM</name>
<dbReference type="PANTHER" id="PTHR43065">
    <property type="entry name" value="SENSOR HISTIDINE KINASE"/>
    <property type="match status" value="1"/>
</dbReference>
<dbReference type="Gene3D" id="1.10.287.130">
    <property type="match status" value="1"/>
</dbReference>
<dbReference type="Pfam" id="PF02518">
    <property type="entry name" value="HATPase_c"/>
    <property type="match status" value="1"/>
</dbReference>
<protein>
    <recommendedName>
        <fullName evidence="2">histidine kinase</fullName>
        <ecNumber evidence="2">2.7.13.3</ecNumber>
    </recommendedName>
</protein>
<gene>
    <name evidence="7" type="ORF">FKG94_15300</name>
</gene>
<evidence type="ECO:0000256" key="1">
    <source>
        <dbReference type="ARBA" id="ARBA00000085"/>
    </source>
</evidence>
<dbReference type="InterPro" id="IPR003661">
    <property type="entry name" value="HisK_dim/P_dom"/>
</dbReference>
<dbReference type="InterPro" id="IPR003594">
    <property type="entry name" value="HATPase_dom"/>
</dbReference>
<dbReference type="InterPro" id="IPR004358">
    <property type="entry name" value="Sig_transdc_His_kin-like_C"/>
</dbReference>
<comment type="caution">
    <text evidence="7">The sequence shown here is derived from an EMBL/GenBank/DDBJ whole genome shotgun (WGS) entry which is preliminary data.</text>
</comment>
<evidence type="ECO:0000256" key="5">
    <source>
        <dbReference type="SAM" id="MobiDB-lite"/>
    </source>
</evidence>
<evidence type="ECO:0000259" key="6">
    <source>
        <dbReference type="PROSITE" id="PS50109"/>
    </source>
</evidence>
<keyword evidence="8" id="KW-1185">Reference proteome</keyword>
<evidence type="ECO:0000256" key="2">
    <source>
        <dbReference type="ARBA" id="ARBA00012438"/>
    </source>
</evidence>
<dbReference type="InterPro" id="IPR005467">
    <property type="entry name" value="His_kinase_dom"/>
</dbReference>
<feature type="region of interest" description="Disordered" evidence="5">
    <location>
        <begin position="336"/>
        <end position="356"/>
    </location>
</feature>
<dbReference type="AlphaFoldDB" id="A0A545TFV3"/>
<evidence type="ECO:0000256" key="3">
    <source>
        <dbReference type="ARBA" id="ARBA00022553"/>
    </source>
</evidence>
<proteinExistence type="predicted"/>
<dbReference type="SUPFAM" id="SSF47384">
    <property type="entry name" value="Homodimeric domain of signal transducing histidine kinase"/>
    <property type="match status" value="1"/>
</dbReference>
<evidence type="ECO:0000313" key="7">
    <source>
        <dbReference type="EMBL" id="TQV76085.1"/>
    </source>
</evidence>
<feature type="compositionally biased region" description="Low complexity" evidence="5">
    <location>
        <begin position="336"/>
        <end position="346"/>
    </location>
</feature>
<dbReference type="Gene3D" id="3.30.565.10">
    <property type="entry name" value="Histidine kinase-like ATPase, C-terminal domain"/>
    <property type="match status" value="1"/>
</dbReference>
<dbReference type="OrthoDB" id="2521613at2"/>